<comment type="similarity">
    <text evidence="1">Belongs to the peptidase S13 family.</text>
</comment>
<evidence type="ECO:0000256" key="2">
    <source>
        <dbReference type="ARBA" id="ARBA00022801"/>
    </source>
</evidence>
<keyword evidence="4" id="KW-1185">Reference proteome</keyword>
<dbReference type="SUPFAM" id="SSF56601">
    <property type="entry name" value="beta-lactamase/transpeptidase-like"/>
    <property type="match status" value="1"/>
</dbReference>
<keyword evidence="2 3" id="KW-0378">Hydrolase</keyword>
<organism evidence="3 4">
    <name type="scientific">Niallia oryzisoli</name>
    <dbReference type="NCBI Taxonomy" id="1737571"/>
    <lineage>
        <taxon>Bacteria</taxon>
        <taxon>Bacillati</taxon>
        <taxon>Bacillota</taxon>
        <taxon>Bacilli</taxon>
        <taxon>Bacillales</taxon>
        <taxon>Bacillaceae</taxon>
        <taxon>Niallia</taxon>
    </lineage>
</organism>
<protein>
    <submittedName>
        <fullName evidence="3">D-alanyl-D-alanine carboxypeptidase/D-alanyl-D-alanine-endopeptidase</fullName>
        <ecNumber evidence="3">3.4.16.4</ecNumber>
    </submittedName>
</protein>
<dbReference type="Gene3D" id="3.50.80.20">
    <property type="entry name" value="D-Ala-D-Ala carboxypeptidase C, peptidase S13"/>
    <property type="match status" value="1"/>
</dbReference>
<dbReference type="Pfam" id="PF02113">
    <property type="entry name" value="Peptidase_S13"/>
    <property type="match status" value="1"/>
</dbReference>
<dbReference type="InterPro" id="IPR000667">
    <property type="entry name" value="Peptidase_S13"/>
</dbReference>
<reference evidence="3 4" key="1">
    <citation type="submission" date="2023-10" db="EMBL/GenBank/DDBJ databases">
        <title>Niallia locisalis sp.nov. isolated from a salt pond sample.</title>
        <authorList>
            <person name="Li X.-J."/>
            <person name="Dong L."/>
        </authorList>
    </citation>
    <scope>NUCLEOTIDE SEQUENCE [LARGE SCALE GENOMIC DNA]</scope>
    <source>
        <strain evidence="3 4">DSM 29761</strain>
    </source>
</reference>
<proteinExistence type="inferred from homology"/>
<dbReference type="EC" id="3.4.16.4" evidence="3"/>
<evidence type="ECO:0000256" key="1">
    <source>
        <dbReference type="ARBA" id="ARBA00006096"/>
    </source>
</evidence>
<dbReference type="InterPro" id="IPR012338">
    <property type="entry name" value="Beta-lactam/transpept-like"/>
</dbReference>
<sequence length="497" mass="54719">MNGKILVKKIFMKRLWIITMILLFVPMDAVYAVQASKTDLTLESKIDNILKDERLKGAITGISIRNADSGEIIYSSNGDIRLHPASNMKLLTAAAALEKLGPDYQFSTEIWTDGRTQGNILKGNLYLKGKGDPTVMKEDLDRFAKKLKTKGITKINGDLVADDSWYDDIRLSQDLNWSDEPFHTGAQVSALTLSSTNDYDAGTILLEIIPAAKKGEKASIQLTPETDYVNIVNKTTTVERDHASNVTIDRVHGTNTIIVRGTIPNNNSTIKKWAAVWEPTEFAMNVFKKSLIAHGITFATNSKSTTGVTLEKATRLGIKKSMPLKQLLIPFMKLSNNGHAEVLTKEMGKIVYGEGSWDAGLKVLHETVTELGLNGTSLQLRDGSGMSHKNMIPANELSNLLFIAQSKSWFPEFEKSLPIAGQPDKLIGGTLRSRLKNESTNANVKAKTGSISGVSTLSGYITSRSGEDFIFSIMINNYLARSVTEIEDNIVKIIDEY</sequence>
<name>A0ABZ2CP63_9BACI</name>
<dbReference type="NCBIfam" id="TIGR00666">
    <property type="entry name" value="PBP4"/>
    <property type="match status" value="1"/>
</dbReference>
<dbReference type="Proteomes" id="UP001357223">
    <property type="component" value="Chromosome"/>
</dbReference>
<dbReference type="PRINTS" id="PR00922">
    <property type="entry name" value="DADACBPTASE3"/>
</dbReference>
<dbReference type="PANTHER" id="PTHR30023">
    <property type="entry name" value="D-ALANYL-D-ALANINE CARBOXYPEPTIDASE"/>
    <property type="match status" value="1"/>
</dbReference>
<dbReference type="EMBL" id="CP137640">
    <property type="protein sequence ID" value="WVX83523.1"/>
    <property type="molecule type" value="Genomic_DNA"/>
</dbReference>
<dbReference type="Gene3D" id="3.40.710.10">
    <property type="entry name" value="DD-peptidase/beta-lactamase superfamily"/>
    <property type="match status" value="2"/>
</dbReference>
<evidence type="ECO:0000313" key="4">
    <source>
        <dbReference type="Proteomes" id="UP001357223"/>
    </source>
</evidence>
<evidence type="ECO:0000313" key="3">
    <source>
        <dbReference type="EMBL" id="WVX83523.1"/>
    </source>
</evidence>
<dbReference type="RefSeq" id="WP_338452407.1">
    <property type="nucleotide sequence ID" value="NZ_CP137640.1"/>
</dbReference>
<keyword evidence="3" id="KW-0645">Protease</keyword>
<keyword evidence="3" id="KW-0121">Carboxypeptidase</keyword>
<gene>
    <name evidence="3" type="primary">dacB</name>
    <name evidence="3" type="ORF">R4Z09_11280</name>
</gene>
<dbReference type="GO" id="GO:0009002">
    <property type="term" value="F:serine-type D-Ala-D-Ala carboxypeptidase activity"/>
    <property type="evidence" value="ECO:0007669"/>
    <property type="project" value="UniProtKB-EC"/>
</dbReference>
<accession>A0ABZ2CP63</accession>
<dbReference type="PANTHER" id="PTHR30023:SF0">
    <property type="entry name" value="PENICILLIN-SENSITIVE CARBOXYPEPTIDASE A"/>
    <property type="match status" value="1"/>
</dbReference>